<dbReference type="OrthoDB" id="411064at2759"/>
<keyword evidence="5" id="KW-1185">Reference proteome</keyword>
<proteinExistence type="inferred from homology"/>
<dbReference type="PANTHER" id="PTHR11820">
    <property type="entry name" value="ACYLPYRUVASE"/>
    <property type="match status" value="1"/>
</dbReference>
<sequence length="192" mass="20705">MAVTSFERQPVDSELDVGAATIAGKEVKVDVYSGSSVLEPGTSTGTIKEVGKLLSPIAESEVGTIRCIGLNYAQHANEVKMAIPDLPTLFMKPSTALADPYPSPTIIPKFTLEDDCCDYESELVIVIGGKCKDVSEADALNYVFGIYRSETMLAVVQVNLRKVNGALAKVLMEPVQLVCFLGKMEELKLRTS</sequence>
<accession>A0A395J8U4</accession>
<protein>
    <recommendedName>
        <fullName evidence="3">Fumarylacetoacetase-like C-terminal domain-containing protein</fullName>
    </recommendedName>
</protein>
<evidence type="ECO:0000256" key="1">
    <source>
        <dbReference type="ARBA" id="ARBA00010211"/>
    </source>
</evidence>
<gene>
    <name evidence="4" type="ORF">DID88_007907</name>
</gene>
<evidence type="ECO:0000256" key="2">
    <source>
        <dbReference type="ARBA" id="ARBA00022723"/>
    </source>
</evidence>
<evidence type="ECO:0000313" key="4">
    <source>
        <dbReference type="EMBL" id="RAL67129.1"/>
    </source>
</evidence>
<dbReference type="Gene3D" id="3.90.850.10">
    <property type="entry name" value="Fumarylacetoacetase-like, C-terminal domain"/>
    <property type="match status" value="1"/>
</dbReference>
<dbReference type="GO" id="GO:0046872">
    <property type="term" value="F:metal ion binding"/>
    <property type="evidence" value="ECO:0007669"/>
    <property type="project" value="UniProtKB-KW"/>
</dbReference>
<dbReference type="GO" id="GO:0018773">
    <property type="term" value="F:acetylpyruvate hydrolase activity"/>
    <property type="evidence" value="ECO:0007669"/>
    <property type="project" value="TreeGrafter"/>
</dbReference>
<dbReference type="InterPro" id="IPR011234">
    <property type="entry name" value="Fumarylacetoacetase-like_C"/>
</dbReference>
<dbReference type="Proteomes" id="UP000249056">
    <property type="component" value="Unassembled WGS sequence"/>
</dbReference>
<dbReference type="InterPro" id="IPR036663">
    <property type="entry name" value="Fumarylacetoacetase_C_sf"/>
</dbReference>
<reference evidence="4 5" key="1">
    <citation type="submission" date="2018-06" db="EMBL/GenBank/DDBJ databases">
        <title>Genome Sequence of the Brown Rot Fungal Pathogen Monilinia fructigena.</title>
        <authorList>
            <person name="Landi L."/>
            <person name="De Miccolis Angelini R.M."/>
            <person name="Pollastro S."/>
            <person name="Abate D."/>
            <person name="Faretra F."/>
            <person name="Romanazzi G."/>
        </authorList>
    </citation>
    <scope>NUCLEOTIDE SEQUENCE [LARGE SCALE GENOMIC DNA]</scope>
    <source>
        <strain evidence="4 5">Mfrg269</strain>
    </source>
</reference>
<dbReference type="Pfam" id="PF01557">
    <property type="entry name" value="FAA_hydrolase"/>
    <property type="match status" value="1"/>
</dbReference>
<feature type="domain" description="Fumarylacetoacetase-like C-terminal" evidence="3">
    <location>
        <begin position="64"/>
        <end position="146"/>
    </location>
</feature>
<comment type="caution">
    <text evidence="4">The sequence shown here is derived from an EMBL/GenBank/DDBJ whole genome shotgun (WGS) entry which is preliminary data.</text>
</comment>
<dbReference type="AlphaFoldDB" id="A0A395J8U4"/>
<dbReference type="SUPFAM" id="SSF56529">
    <property type="entry name" value="FAH"/>
    <property type="match status" value="1"/>
</dbReference>
<organism evidence="4 5">
    <name type="scientific">Monilinia fructigena</name>
    <dbReference type="NCBI Taxonomy" id="38457"/>
    <lineage>
        <taxon>Eukaryota</taxon>
        <taxon>Fungi</taxon>
        <taxon>Dikarya</taxon>
        <taxon>Ascomycota</taxon>
        <taxon>Pezizomycotina</taxon>
        <taxon>Leotiomycetes</taxon>
        <taxon>Helotiales</taxon>
        <taxon>Sclerotiniaceae</taxon>
        <taxon>Monilinia</taxon>
    </lineage>
</organism>
<comment type="similarity">
    <text evidence="1">Belongs to the FAH family.</text>
</comment>
<dbReference type="EMBL" id="QKRW01000004">
    <property type="protein sequence ID" value="RAL67129.1"/>
    <property type="molecule type" value="Genomic_DNA"/>
</dbReference>
<name>A0A395J8U4_9HELO</name>
<evidence type="ECO:0000259" key="3">
    <source>
        <dbReference type="Pfam" id="PF01557"/>
    </source>
</evidence>
<keyword evidence="2" id="KW-0479">Metal-binding</keyword>
<dbReference type="PANTHER" id="PTHR11820:SF7">
    <property type="entry name" value="ACYLPYRUVASE FAHD1, MITOCHONDRIAL"/>
    <property type="match status" value="1"/>
</dbReference>
<evidence type="ECO:0000313" key="5">
    <source>
        <dbReference type="Proteomes" id="UP000249056"/>
    </source>
</evidence>